<comment type="caution">
    <text evidence="2">The sequence shown here is derived from an EMBL/GenBank/DDBJ whole genome shotgun (WGS) entry which is preliminary data.</text>
</comment>
<feature type="compositionally biased region" description="Basic and acidic residues" evidence="1">
    <location>
        <begin position="1"/>
        <end position="15"/>
    </location>
</feature>
<feature type="region of interest" description="Disordered" evidence="1">
    <location>
        <begin position="1"/>
        <end position="74"/>
    </location>
</feature>
<name>A0A439DZ92_9MYCO</name>
<protein>
    <submittedName>
        <fullName evidence="2">Uncharacterized protein</fullName>
    </submittedName>
</protein>
<sequence>MVMTEPEDKGSRDTGSDVPSGGPADRPSGEYQGDESVPSYGSDEKPDFETSFTNEPPRDVEPEVPPYEGRKGSE</sequence>
<gene>
    <name evidence="2" type="ORF">MELE44368_10485</name>
</gene>
<evidence type="ECO:0000256" key="1">
    <source>
        <dbReference type="SAM" id="MobiDB-lite"/>
    </source>
</evidence>
<keyword evidence="3" id="KW-1185">Reference proteome</keyword>
<evidence type="ECO:0000313" key="2">
    <source>
        <dbReference type="EMBL" id="RWA23101.1"/>
    </source>
</evidence>
<accession>A0A439DZ92</accession>
<proteinExistence type="predicted"/>
<reference evidence="2 3" key="1">
    <citation type="submission" date="2013-06" db="EMBL/GenBank/DDBJ databases">
        <title>The draft sequence of the Mycobacterium elephantis genome.</title>
        <authorList>
            <person name="Pettersson F.B."/>
            <person name="Das S."/>
            <person name="Dasgupta S."/>
            <person name="Bhattacharya A."/>
            <person name="Kirsebom L.A."/>
        </authorList>
    </citation>
    <scope>NUCLEOTIDE SEQUENCE [LARGE SCALE GENOMIC DNA]</scope>
    <source>
        <strain evidence="2 3">DSM 44368</strain>
    </source>
</reference>
<dbReference type="Proteomes" id="UP000287177">
    <property type="component" value="Unassembled WGS sequence"/>
</dbReference>
<organism evidence="2 3">
    <name type="scientific">Mycolicibacterium elephantis DSM 44368</name>
    <dbReference type="NCBI Taxonomy" id="1335622"/>
    <lineage>
        <taxon>Bacteria</taxon>
        <taxon>Bacillati</taxon>
        <taxon>Actinomycetota</taxon>
        <taxon>Actinomycetes</taxon>
        <taxon>Mycobacteriales</taxon>
        <taxon>Mycobacteriaceae</taxon>
        <taxon>Mycolicibacterium</taxon>
    </lineage>
</organism>
<dbReference type="EMBL" id="ATDN01000002">
    <property type="protein sequence ID" value="RWA23101.1"/>
    <property type="molecule type" value="Genomic_DNA"/>
</dbReference>
<evidence type="ECO:0000313" key="3">
    <source>
        <dbReference type="Proteomes" id="UP000287177"/>
    </source>
</evidence>
<dbReference type="AlphaFoldDB" id="A0A439DZ92"/>